<organism evidence="1 2">
    <name type="scientific">Burkholderia pseudomallei</name>
    <name type="common">Pseudomonas pseudomallei</name>
    <dbReference type="NCBI Taxonomy" id="28450"/>
    <lineage>
        <taxon>Bacteria</taxon>
        <taxon>Pseudomonadati</taxon>
        <taxon>Pseudomonadota</taxon>
        <taxon>Betaproteobacteria</taxon>
        <taxon>Burkholderiales</taxon>
        <taxon>Burkholderiaceae</taxon>
        <taxon>Burkholderia</taxon>
        <taxon>pseudomallei group</taxon>
    </lineage>
</organism>
<dbReference type="Proteomes" id="UP000231878">
    <property type="component" value="Unassembled WGS sequence"/>
</dbReference>
<evidence type="ECO:0000313" key="2">
    <source>
        <dbReference type="Proteomes" id="UP000231878"/>
    </source>
</evidence>
<dbReference type="AlphaFoldDB" id="A0AAX0UAE0"/>
<accession>A0AAX0UAE0</accession>
<gene>
    <name evidence="1" type="ORF">CWD88_13205</name>
</gene>
<protein>
    <submittedName>
        <fullName evidence="1">Uncharacterized protein</fullName>
    </submittedName>
</protein>
<name>A0AAX0UAE0_BURPE</name>
<proteinExistence type="predicted"/>
<dbReference type="GeneID" id="93064758"/>
<evidence type="ECO:0000313" key="1">
    <source>
        <dbReference type="EMBL" id="PJO65745.1"/>
    </source>
</evidence>
<reference evidence="1 2" key="1">
    <citation type="submission" date="2017-11" db="EMBL/GenBank/DDBJ databases">
        <title>Molecular characterization of Burkholderia pseudomallei and closely related isolates from Vietnam.</title>
        <authorList>
            <person name="Ustinov D.V."/>
            <person name="Antonov A.S."/>
            <person name="Avdusheva E.F."/>
            <person name="Shpak I.M."/>
            <person name="Zakharova I.B."/>
            <person name="Thi L.A."/>
            <person name="Teteryatnikova N."/>
            <person name="Lopasteyskaya Y.A."/>
            <person name="Kuzyutina J.A."/>
            <person name="Ngo T.N."/>
            <person name="Victorov D.V."/>
        </authorList>
    </citation>
    <scope>NUCLEOTIDE SEQUENCE [LARGE SCALE GENOMIC DNA]</scope>
    <source>
        <strain evidence="1 2">V1512</strain>
    </source>
</reference>
<comment type="caution">
    <text evidence="1">The sequence shown here is derived from an EMBL/GenBank/DDBJ whole genome shotgun (WGS) entry which is preliminary data.</text>
</comment>
<sequence>MPVPKDCFARIHLHLLAWTVRGSASLRAGERQSVVGVLPEAASARRMGNADRLLGAIGFSLGGAPRPQSAVHATRAQQARTG</sequence>
<dbReference type="RefSeq" id="WP_004536501.1">
    <property type="nucleotide sequence ID" value="NZ_AP028072.1"/>
</dbReference>
<dbReference type="EMBL" id="PHRB01000011">
    <property type="protein sequence ID" value="PJO65745.1"/>
    <property type="molecule type" value="Genomic_DNA"/>
</dbReference>